<dbReference type="EMBL" id="REGN01003171">
    <property type="protein sequence ID" value="RNA24077.1"/>
    <property type="molecule type" value="Genomic_DNA"/>
</dbReference>
<comment type="caution">
    <text evidence="1">The sequence shown here is derived from an EMBL/GenBank/DDBJ whole genome shotgun (WGS) entry which is preliminary data.</text>
</comment>
<sequence length="66" mass="7730">MVSNYILLGDLLLSAFFCERIFSKAVKNSQSVQSRSILMLKEFYSFRVRLVCHVMEEPMFINKHSP</sequence>
<dbReference type="Proteomes" id="UP000276133">
    <property type="component" value="Unassembled WGS sequence"/>
</dbReference>
<name>A0A3M7RL05_BRAPC</name>
<reference evidence="1 2" key="1">
    <citation type="journal article" date="2018" name="Sci. Rep.">
        <title>Genomic signatures of local adaptation to the degree of environmental predictability in rotifers.</title>
        <authorList>
            <person name="Franch-Gras L."/>
            <person name="Hahn C."/>
            <person name="Garcia-Roger E.M."/>
            <person name="Carmona M.J."/>
            <person name="Serra M."/>
            <person name="Gomez A."/>
        </authorList>
    </citation>
    <scope>NUCLEOTIDE SEQUENCE [LARGE SCALE GENOMIC DNA]</scope>
    <source>
        <strain evidence="1">HYR1</strain>
    </source>
</reference>
<accession>A0A3M7RL05</accession>
<evidence type="ECO:0000313" key="1">
    <source>
        <dbReference type="EMBL" id="RNA24077.1"/>
    </source>
</evidence>
<evidence type="ECO:0000313" key="2">
    <source>
        <dbReference type="Proteomes" id="UP000276133"/>
    </source>
</evidence>
<gene>
    <name evidence="1" type="ORF">BpHYR1_025734</name>
</gene>
<organism evidence="1 2">
    <name type="scientific">Brachionus plicatilis</name>
    <name type="common">Marine rotifer</name>
    <name type="synonym">Brachionus muelleri</name>
    <dbReference type="NCBI Taxonomy" id="10195"/>
    <lineage>
        <taxon>Eukaryota</taxon>
        <taxon>Metazoa</taxon>
        <taxon>Spiralia</taxon>
        <taxon>Gnathifera</taxon>
        <taxon>Rotifera</taxon>
        <taxon>Eurotatoria</taxon>
        <taxon>Monogononta</taxon>
        <taxon>Pseudotrocha</taxon>
        <taxon>Ploima</taxon>
        <taxon>Brachionidae</taxon>
        <taxon>Brachionus</taxon>
    </lineage>
</organism>
<keyword evidence="2" id="KW-1185">Reference proteome</keyword>
<proteinExistence type="predicted"/>
<dbReference type="AlphaFoldDB" id="A0A3M7RL05"/>
<protein>
    <submittedName>
        <fullName evidence="1">Uncharacterized protein</fullName>
    </submittedName>
</protein>